<comment type="caution">
    <text evidence="10">The sequence shown here is derived from an EMBL/GenBank/DDBJ whole genome shotgun (WGS) entry which is preliminary data.</text>
</comment>
<evidence type="ECO:0000256" key="3">
    <source>
        <dbReference type="ARBA" id="ARBA00022676"/>
    </source>
</evidence>
<feature type="transmembrane region" description="Helical" evidence="8">
    <location>
        <begin position="16"/>
        <end position="35"/>
    </location>
</feature>
<feature type="transmembrane region" description="Helical" evidence="8">
    <location>
        <begin position="152"/>
        <end position="171"/>
    </location>
</feature>
<dbReference type="GO" id="GO:0009103">
    <property type="term" value="P:lipopolysaccharide biosynthetic process"/>
    <property type="evidence" value="ECO:0007669"/>
    <property type="project" value="UniProtKB-ARBA"/>
</dbReference>
<dbReference type="Proteomes" id="UP000034607">
    <property type="component" value="Unassembled WGS sequence"/>
</dbReference>
<feature type="transmembrane region" description="Helical" evidence="8">
    <location>
        <begin position="191"/>
        <end position="210"/>
    </location>
</feature>
<comment type="subcellular location">
    <subcellularLocation>
        <location evidence="1">Cell membrane</location>
        <topology evidence="1">Multi-pass membrane protein</topology>
    </subcellularLocation>
</comment>
<feature type="transmembrane region" description="Helical" evidence="8">
    <location>
        <begin position="100"/>
        <end position="120"/>
    </location>
</feature>
<organism evidence="10 11">
    <name type="scientific">Candidatus Amesbacteria bacterium GW2011_GWA2_47_11</name>
    <dbReference type="NCBI Taxonomy" id="1618357"/>
    <lineage>
        <taxon>Bacteria</taxon>
        <taxon>Candidatus Amesiibacteriota</taxon>
    </lineage>
</organism>
<evidence type="ECO:0000256" key="5">
    <source>
        <dbReference type="ARBA" id="ARBA00022692"/>
    </source>
</evidence>
<proteinExistence type="predicted"/>
<dbReference type="Pfam" id="PF13231">
    <property type="entry name" value="PMT_2"/>
    <property type="match status" value="1"/>
</dbReference>
<feature type="transmembrane region" description="Helical" evidence="8">
    <location>
        <begin position="126"/>
        <end position="145"/>
    </location>
</feature>
<evidence type="ECO:0000256" key="7">
    <source>
        <dbReference type="ARBA" id="ARBA00023136"/>
    </source>
</evidence>
<keyword evidence="7 8" id="KW-0472">Membrane</keyword>
<dbReference type="AlphaFoldDB" id="A0A0G1REY6"/>
<sequence>MTNSQIKVEIQKSKTGFIGGVTVVLVVALAVRVIGLGKYPVSMGIDEIANAYNAYSLLTTGHDEWGKVLPVTLRSFNDYKPPVNIYLIVPSIAFFGKTEAAVRLPTAVLGALTAVVWAVWVRRWGMGRGVAIAAGLGLALSPWHINYSRATFEAVTALFLVLTGVTLFQRWEKGGGKAWAAGAAAMLGLSMWTYHAERLFVPVLVIYLVLSTQCSVLKKARIFVAVLGVMVIPLMYLAMFTPAVGTRAAATSWLREKSLERILHRGNYGSIWERVWDNDSYLIYRHGLGKYLNYFDVRYWFWDGLQLTPAGYPDMGLLYLVELPVLALGVVALAQGKKRQLVPWIILWGLFGVLPASLTMNEQHGLRALLWWPAFGLILAAGYEYGWEKIKNRRWIAGIWAAGLVVNLGFGYHMYVNQSFRWLSEYWHYPYKDIATFACRMKDKYENVFVSEAFGEREQLTGAPQLYLAWYCGGRTDDYVGAIDRPGILVKRPYWPADKTGHKNSLFIAAPWDFGVDKLSEKEMVKKWYFLDGKLAFVAVETK</sequence>
<feature type="transmembrane region" description="Helical" evidence="8">
    <location>
        <begin position="395"/>
        <end position="415"/>
    </location>
</feature>
<reference evidence="10 11" key="1">
    <citation type="journal article" date="2015" name="Nature">
        <title>rRNA introns, odd ribosomes, and small enigmatic genomes across a large radiation of phyla.</title>
        <authorList>
            <person name="Brown C.T."/>
            <person name="Hug L.A."/>
            <person name="Thomas B.C."/>
            <person name="Sharon I."/>
            <person name="Castelle C.J."/>
            <person name="Singh A."/>
            <person name="Wilkins M.J."/>
            <person name="Williams K.H."/>
            <person name="Banfield J.F."/>
        </authorList>
    </citation>
    <scope>NUCLEOTIDE SEQUENCE [LARGE SCALE GENOMIC DNA]</scope>
</reference>
<accession>A0A0G1REY6</accession>
<keyword evidence="3" id="KW-0328">Glycosyltransferase</keyword>
<feature type="transmembrane region" description="Helical" evidence="8">
    <location>
        <begin position="316"/>
        <end position="334"/>
    </location>
</feature>
<evidence type="ECO:0000313" key="11">
    <source>
        <dbReference type="Proteomes" id="UP000034607"/>
    </source>
</evidence>
<evidence type="ECO:0000256" key="8">
    <source>
        <dbReference type="SAM" id="Phobius"/>
    </source>
</evidence>
<dbReference type="EMBL" id="LCNM01000018">
    <property type="protein sequence ID" value="KKU55622.1"/>
    <property type="molecule type" value="Genomic_DNA"/>
</dbReference>
<dbReference type="InterPro" id="IPR038731">
    <property type="entry name" value="RgtA/B/C-like"/>
</dbReference>
<protein>
    <recommendedName>
        <fullName evidence="9">Glycosyltransferase RgtA/B/C/D-like domain-containing protein</fullName>
    </recommendedName>
</protein>
<keyword evidence="2" id="KW-1003">Cell membrane</keyword>
<keyword evidence="5 8" id="KW-0812">Transmembrane</keyword>
<dbReference type="GO" id="GO:0005886">
    <property type="term" value="C:plasma membrane"/>
    <property type="evidence" value="ECO:0007669"/>
    <property type="project" value="UniProtKB-SubCell"/>
</dbReference>
<dbReference type="GO" id="GO:0010041">
    <property type="term" value="P:response to iron(III) ion"/>
    <property type="evidence" value="ECO:0007669"/>
    <property type="project" value="TreeGrafter"/>
</dbReference>
<evidence type="ECO:0000313" key="10">
    <source>
        <dbReference type="EMBL" id="KKU55622.1"/>
    </source>
</evidence>
<feature type="transmembrane region" description="Helical" evidence="8">
    <location>
        <begin position="341"/>
        <end position="358"/>
    </location>
</feature>
<evidence type="ECO:0000256" key="6">
    <source>
        <dbReference type="ARBA" id="ARBA00022989"/>
    </source>
</evidence>
<feature type="transmembrane region" description="Helical" evidence="8">
    <location>
        <begin position="222"/>
        <end position="244"/>
    </location>
</feature>
<evidence type="ECO:0000259" key="9">
    <source>
        <dbReference type="Pfam" id="PF13231"/>
    </source>
</evidence>
<dbReference type="InterPro" id="IPR050297">
    <property type="entry name" value="LipidA_mod_glycosyltrf_83"/>
</dbReference>
<dbReference type="PANTHER" id="PTHR33908">
    <property type="entry name" value="MANNOSYLTRANSFERASE YKCB-RELATED"/>
    <property type="match status" value="1"/>
</dbReference>
<keyword evidence="6 8" id="KW-1133">Transmembrane helix</keyword>
<evidence type="ECO:0000256" key="4">
    <source>
        <dbReference type="ARBA" id="ARBA00022679"/>
    </source>
</evidence>
<gene>
    <name evidence="10" type="ORF">UX78_C0018G0018</name>
</gene>
<dbReference type="GO" id="GO:0016763">
    <property type="term" value="F:pentosyltransferase activity"/>
    <property type="evidence" value="ECO:0007669"/>
    <property type="project" value="TreeGrafter"/>
</dbReference>
<name>A0A0G1REY6_9BACT</name>
<evidence type="ECO:0000256" key="2">
    <source>
        <dbReference type="ARBA" id="ARBA00022475"/>
    </source>
</evidence>
<evidence type="ECO:0000256" key="1">
    <source>
        <dbReference type="ARBA" id="ARBA00004651"/>
    </source>
</evidence>
<keyword evidence="4" id="KW-0808">Transferase</keyword>
<feature type="domain" description="Glycosyltransferase RgtA/B/C/D-like" evidence="9">
    <location>
        <begin position="80"/>
        <end position="232"/>
    </location>
</feature>
<feature type="transmembrane region" description="Helical" evidence="8">
    <location>
        <begin position="364"/>
        <end position="383"/>
    </location>
</feature>
<dbReference type="PANTHER" id="PTHR33908:SF3">
    <property type="entry name" value="UNDECAPRENYL PHOSPHATE-ALPHA-4-AMINO-4-DEOXY-L-ARABINOSE ARABINOSYL TRANSFERASE"/>
    <property type="match status" value="1"/>
</dbReference>